<dbReference type="GO" id="GO:0016985">
    <property type="term" value="F:mannan endo-1,4-beta-mannosidase activity"/>
    <property type="evidence" value="ECO:0007669"/>
    <property type="project" value="InterPro"/>
</dbReference>
<protein>
    <recommendedName>
        <fullName evidence="6">GH26 domain-containing protein</fullName>
    </recommendedName>
</protein>
<feature type="transmembrane region" description="Helical" evidence="5">
    <location>
        <begin position="6"/>
        <end position="23"/>
    </location>
</feature>
<evidence type="ECO:0000256" key="4">
    <source>
        <dbReference type="PROSITE-ProRule" id="PRU01100"/>
    </source>
</evidence>
<dbReference type="PANTHER" id="PTHR40079:SF4">
    <property type="entry name" value="GH26 DOMAIN-CONTAINING PROTEIN-RELATED"/>
    <property type="match status" value="1"/>
</dbReference>
<dbReference type="GO" id="GO:0006080">
    <property type="term" value="P:substituted mannan metabolic process"/>
    <property type="evidence" value="ECO:0007669"/>
    <property type="project" value="InterPro"/>
</dbReference>
<feature type="active site" description="Nucleophile" evidence="4">
    <location>
        <position position="493"/>
    </location>
</feature>
<proteinExistence type="inferred from homology"/>
<evidence type="ECO:0000313" key="7">
    <source>
        <dbReference type="EMBL" id="MCF0063241.1"/>
    </source>
</evidence>
<dbReference type="InterPro" id="IPR022790">
    <property type="entry name" value="GH26_dom"/>
</dbReference>
<keyword evidence="5" id="KW-0812">Transmembrane</keyword>
<dbReference type="Gene3D" id="3.20.20.80">
    <property type="entry name" value="Glycosidases"/>
    <property type="match status" value="2"/>
</dbReference>
<feature type="domain" description="GH26" evidence="6">
    <location>
        <begin position="262"/>
        <end position="561"/>
    </location>
</feature>
<keyword evidence="8" id="KW-1185">Reference proteome</keyword>
<comment type="caution">
    <text evidence="7">The sequence shown here is derived from an EMBL/GenBank/DDBJ whole genome shotgun (WGS) entry which is preliminary data.</text>
</comment>
<accession>A0A9X1PLW8</accession>
<dbReference type="EMBL" id="JAJTTC010000004">
    <property type="protein sequence ID" value="MCF0063241.1"/>
    <property type="molecule type" value="Genomic_DNA"/>
</dbReference>
<feature type="active site" description="Proton donor" evidence="4">
    <location>
        <position position="389"/>
    </location>
</feature>
<evidence type="ECO:0000256" key="2">
    <source>
        <dbReference type="ARBA" id="ARBA00022801"/>
    </source>
</evidence>
<sequence length="561" mass="63265">MKTPRILMISAGIISTCLLVFFFQKLKSSSTTSTDALDSTFHEHVIGTFELNEQSLTHSFSHYALTLDKHTDEASINKLLAEIPDAEQLIITILMPGTDFASAPNALSEVRSGAYDAKIEAFCRALANRSGTIYLRWNPEMEVPVQLYPWQYQAPNDYIEAFNHFSKLSKSVFPAVKIVWGAAGYPGTDEYWPGGAYVDNVSITINGKSESKATAFPAVKDLEVNVRRKIQRMRMFGKPVLVLNAGNDHEADVKTALTNAAATTRRDAAYLYQIEDTASASKIEGRGEPLIGVYDPKKLLVNSGLLGAEHIFIDLENVQNGQFEKEFNAIVSRQHDAIVSIEPWRDLKVRKDSNVLGNVINGVYDAEFAEIYRVLSTGKQTVYLRFAHEMEIPIHRYAWQSQDPALYIKAFRYFMNFDKLKNKRIKKVWGPAGDRGSMEWWPGGDVVDYISIAIYGLPDKNITDPEKQESFEAIYNRKAYRMRLANKPIFITEFGVKGPEDFQQKWLSKAAKVIGSHPEIRGVSYFNLADNPKVWGNIPAPDWSVSKETFQHFVTTLSESR</sequence>
<keyword evidence="3 4" id="KW-0326">Glycosidase</keyword>
<dbReference type="PROSITE" id="PS51764">
    <property type="entry name" value="GH26"/>
    <property type="match status" value="1"/>
</dbReference>
<keyword evidence="5" id="KW-0472">Membrane</keyword>
<keyword evidence="5" id="KW-1133">Transmembrane helix</keyword>
<dbReference type="SUPFAM" id="SSF51445">
    <property type="entry name" value="(Trans)glycosidases"/>
    <property type="match status" value="2"/>
</dbReference>
<evidence type="ECO:0000256" key="3">
    <source>
        <dbReference type="ARBA" id="ARBA00023295"/>
    </source>
</evidence>
<name>A0A9X1PLW8_9BACT</name>
<evidence type="ECO:0000256" key="1">
    <source>
        <dbReference type="ARBA" id="ARBA00007754"/>
    </source>
</evidence>
<comment type="similarity">
    <text evidence="1 4">Belongs to the glycosyl hydrolase 26 family.</text>
</comment>
<reference evidence="7" key="1">
    <citation type="submission" date="2021-12" db="EMBL/GenBank/DDBJ databases">
        <title>Novel species in genus Dyadobacter.</title>
        <authorList>
            <person name="Ma C."/>
        </authorList>
    </citation>
    <scope>NUCLEOTIDE SEQUENCE</scope>
    <source>
        <strain evidence="7">LJ419</strain>
    </source>
</reference>
<evidence type="ECO:0000259" key="6">
    <source>
        <dbReference type="PROSITE" id="PS51764"/>
    </source>
</evidence>
<evidence type="ECO:0000313" key="8">
    <source>
        <dbReference type="Proteomes" id="UP001139000"/>
    </source>
</evidence>
<dbReference type="PANTHER" id="PTHR40079">
    <property type="entry name" value="MANNAN ENDO-1,4-BETA-MANNOSIDASE E-RELATED"/>
    <property type="match status" value="1"/>
</dbReference>
<gene>
    <name evidence="7" type="ORF">LXM26_17160</name>
</gene>
<dbReference type="Proteomes" id="UP001139000">
    <property type="component" value="Unassembled WGS sequence"/>
</dbReference>
<dbReference type="InterPro" id="IPR000805">
    <property type="entry name" value="Glyco_hydro_26"/>
</dbReference>
<keyword evidence="2 4" id="KW-0378">Hydrolase</keyword>
<organism evidence="7 8">
    <name type="scientific">Dyadobacter chenwenxiniae</name>
    <dbReference type="NCBI Taxonomy" id="2906456"/>
    <lineage>
        <taxon>Bacteria</taxon>
        <taxon>Pseudomonadati</taxon>
        <taxon>Bacteroidota</taxon>
        <taxon>Cytophagia</taxon>
        <taxon>Cytophagales</taxon>
        <taxon>Spirosomataceae</taxon>
        <taxon>Dyadobacter</taxon>
    </lineage>
</organism>
<dbReference type="InterPro" id="IPR017853">
    <property type="entry name" value="GH"/>
</dbReference>
<evidence type="ECO:0000256" key="5">
    <source>
        <dbReference type="SAM" id="Phobius"/>
    </source>
</evidence>
<dbReference type="AlphaFoldDB" id="A0A9X1PLW8"/>